<evidence type="ECO:0000313" key="6">
    <source>
        <dbReference type="EMBL" id="PSL33811.1"/>
    </source>
</evidence>
<proteinExistence type="predicted"/>
<comment type="caution">
    <text evidence="6">The sequence shown here is derived from an EMBL/GenBank/DDBJ whole genome shotgun (WGS) entry which is preliminary data.</text>
</comment>
<keyword evidence="3 5" id="KW-1133">Transmembrane helix</keyword>
<dbReference type="Proteomes" id="UP000241964">
    <property type="component" value="Unassembled WGS sequence"/>
</dbReference>
<feature type="transmembrane region" description="Helical" evidence="5">
    <location>
        <begin position="100"/>
        <end position="118"/>
    </location>
</feature>
<evidence type="ECO:0000313" key="7">
    <source>
        <dbReference type="Proteomes" id="UP000241964"/>
    </source>
</evidence>
<evidence type="ECO:0000256" key="3">
    <source>
        <dbReference type="ARBA" id="ARBA00022989"/>
    </source>
</evidence>
<dbReference type="InterPro" id="IPR032808">
    <property type="entry name" value="DoxX"/>
</dbReference>
<keyword evidence="7" id="KW-1185">Reference proteome</keyword>
<gene>
    <name evidence="6" type="ORF">CLV60_101180</name>
</gene>
<dbReference type="RefSeq" id="WP_106593500.1">
    <property type="nucleotide sequence ID" value="NZ_PYAS01000001.1"/>
</dbReference>
<evidence type="ECO:0000256" key="4">
    <source>
        <dbReference type="ARBA" id="ARBA00023136"/>
    </source>
</evidence>
<keyword evidence="4 5" id="KW-0472">Membrane</keyword>
<organism evidence="6 7">
    <name type="scientific">Dyadobacter jiangsuensis</name>
    <dbReference type="NCBI Taxonomy" id="1591085"/>
    <lineage>
        <taxon>Bacteria</taxon>
        <taxon>Pseudomonadati</taxon>
        <taxon>Bacteroidota</taxon>
        <taxon>Cytophagia</taxon>
        <taxon>Cytophagales</taxon>
        <taxon>Spirosomataceae</taxon>
        <taxon>Dyadobacter</taxon>
    </lineage>
</organism>
<keyword evidence="2 5" id="KW-0812">Transmembrane</keyword>
<dbReference type="GO" id="GO:0016020">
    <property type="term" value="C:membrane"/>
    <property type="evidence" value="ECO:0007669"/>
    <property type="project" value="UniProtKB-SubCell"/>
</dbReference>
<comment type="subcellular location">
    <subcellularLocation>
        <location evidence="1">Membrane</location>
        <topology evidence="1">Multi-pass membrane protein</topology>
    </subcellularLocation>
</comment>
<feature type="transmembrane region" description="Helical" evidence="5">
    <location>
        <begin position="48"/>
        <end position="69"/>
    </location>
</feature>
<dbReference type="AlphaFoldDB" id="A0A2P8GIM8"/>
<reference evidence="6 7" key="1">
    <citation type="submission" date="2018-03" db="EMBL/GenBank/DDBJ databases">
        <title>Genomic Encyclopedia of Archaeal and Bacterial Type Strains, Phase II (KMG-II): from individual species to whole genera.</title>
        <authorList>
            <person name="Goeker M."/>
        </authorList>
    </citation>
    <scope>NUCLEOTIDE SEQUENCE [LARGE SCALE GENOMIC DNA]</scope>
    <source>
        <strain evidence="6 7">DSM 29057</strain>
    </source>
</reference>
<evidence type="ECO:0000256" key="5">
    <source>
        <dbReference type="SAM" id="Phobius"/>
    </source>
</evidence>
<protein>
    <submittedName>
        <fullName evidence="6">Thiosulfate dehydrogenase [quinone] large subunit</fullName>
    </submittedName>
</protein>
<accession>A0A2P8GIM8</accession>
<evidence type="ECO:0000256" key="1">
    <source>
        <dbReference type="ARBA" id="ARBA00004141"/>
    </source>
</evidence>
<evidence type="ECO:0000256" key="2">
    <source>
        <dbReference type="ARBA" id="ARBA00022692"/>
    </source>
</evidence>
<dbReference type="Pfam" id="PF07681">
    <property type="entry name" value="DoxX"/>
    <property type="match status" value="1"/>
</dbReference>
<dbReference type="EMBL" id="PYAS01000001">
    <property type="protein sequence ID" value="PSL33811.1"/>
    <property type="molecule type" value="Genomic_DNA"/>
</dbReference>
<sequence>MNALVFLLLRVGIGISMFGHGLVRLPKLNAFSQWMVGSFAKSMLPAELVRPFSMVLPFAELVIGFLLLIGLFTEPALISGAVLVLLLLFGTAMVENWEAIPSQLIHLVFFAVLLQFIASNSWSLDKILNRP</sequence>
<feature type="transmembrane region" description="Helical" evidence="5">
    <location>
        <begin position="76"/>
        <end position="94"/>
    </location>
</feature>
<dbReference type="OrthoDB" id="4732370at2"/>
<name>A0A2P8GIM8_9BACT</name>